<feature type="region of interest" description="Disordered" evidence="1">
    <location>
        <begin position="575"/>
        <end position="797"/>
    </location>
</feature>
<feature type="compositionally biased region" description="Polar residues" evidence="1">
    <location>
        <begin position="13"/>
        <end position="24"/>
    </location>
</feature>
<feature type="compositionally biased region" description="Basic and acidic residues" evidence="1">
    <location>
        <begin position="992"/>
        <end position="1002"/>
    </location>
</feature>
<feature type="compositionally biased region" description="Polar residues" evidence="1">
    <location>
        <begin position="180"/>
        <end position="224"/>
    </location>
</feature>
<feature type="compositionally biased region" description="Basic and acidic residues" evidence="1">
    <location>
        <begin position="400"/>
        <end position="409"/>
    </location>
</feature>
<feature type="compositionally biased region" description="Polar residues" evidence="1">
    <location>
        <begin position="466"/>
        <end position="488"/>
    </location>
</feature>
<sequence length="1062" mass="114871">MIDPASKLIYQGTLTTDYNSSKSEQQQKRKHNNNNQTQTTQYSVLYLDGRLESYPGDPFSVGSVHEACKPTQILHLNPLDRWSLISIPSNSNATSYPFTLSRQSPSPARSQPTPLTHLGLDVEAMGYHPNEAHLLKAKDRMSLKQIFGFRPKRSVGAKNSDKIIHLIDPNPDQLSPLDEQLNSHYLSSGSPQAHPQSRHTSPGSNLSPHSSIHQNQNLPNSINFSTHSESARKQWITAFLSVFRIMSDIDSSSANSLHATISPQPNNCHSQNTAIRSVVSNPSFNSPSQHHQQQQQQSHTSRIPLAPINSQQAHSISQSSISTSQNLNLSPVDLLSSSTRTSPTRSYGERPIPSTKHHQPTSSLPENYALPITTSNPLSTSTSSQTQMAVAVPAWIKAVRNADGKKQDSDTDSPPSQAGKPNSNEYYTSREGSIDQSHPSYQQYQQQQQALSSSLMSHSFSAPGPISSTGTDPTNRIASGASTRPAMSTSIKSFGSSVVQNLKRAGSLTEWPDHNSPSQSILQRMREGETHPNGIPDSPQSISPPLPQTSDGHESNSLNQKRTWILNAVKKNSLDRANSSTTSNHNSPLNPSLMPVSSPTTSTSVPGRSASRTARYGIYMLKGPSSNSSLSSSSHHLPASSRDSDGQHSANQVLSQATDSEQGDHSQPQSTDQSFPQLPPQRTQFVNTTGNRKNGRRPQTGQAKNAFSDWLSTTSSQAAHKLRQSSTDFGPTHHKSRSVTSTRWQQSTPSSMSSNTFNLNKLGISKPISSSSPSTREEVDPIIRRSSDSLRSSIEGSKRMQVFDRSCVTTPSEDRCYSPVGGRSEECSYENGAQLPQSSSTTSSSIRQIKAKIGVDQGSLQPSRENTTDESKLNWLLNDPSSSPTKSMSQNRPRTHTVGAIGSSSHNNPIMNNLPPSLPVPPARRKAPKPASASSNGHANSSIGSRNKQAPVLGNSSRLELVLSGLPMPSSSNPSIGVPHRPRNTGQTNDSDLNHRQTKKTEFTPPSSSSTTHSHSHSRTHHHLDSGLSTPSRNRVITDALTDGEFGYGGGSGSGGGGGHHR</sequence>
<feature type="compositionally biased region" description="Polar residues" evidence="1">
    <location>
        <begin position="879"/>
        <end position="892"/>
    </location>
</feature>
<feature type="compositionally biased region" description="Low complexity" evidence="1">
    <location>
        <begin position="436"/>
        <end position="463"/>
    </location>
</feature>
<dbReference type="EMBL" id="AJIL01000030">
    <property type="protein sequence ID" value="KNF01353.1"/>
    <property type="molecule type" value="Genomic_DNA"/>
</dbReference>
<feature type="compositionally biased region" description="Polar residues" evidence="1">
    <location>
        <begin position="902"/>
        <end position="915"/>
    </location>
</feature>
<feature type="compositionally biased region" description="Polar residues" evidence="1">
    <location>
        <begin position="412"/>
        <end position="435"/>
    </location>
</feature>
<feature type="compositionally biased region" description="Low complexity" evidence="1">
    <location>
        <begin position="764"/>
        <end position="774"/>
    </location>
</feature>
<feature type="compositionally biased region" description="Low complexity" evidence="1">
    <location>
        <begin position="595"/>
        <end position="606"/>
    </location>
</feature>
<dbReference type="AlphaFoldDB" id="A0A0L0VPZ2"/>
<feature type="compositionally biased region" description="Polar residues" evidence="1">
    <location>
        <begin position="575"/>
        <end position="590"/>
    </location>
</feature>
<evidence type="ECO:0000313" key="2">
    <source>
        <dbReference type="EMBL" id="KNF01353.1"/>
    </source>
</evidence>
<proteinExistence type="predicted"/>
<dbReference type="OrthoDB" id="2506377at2759"/>
<dbReference type="Proteomes" id="UP000054564">
    <property type="component" value="Unassembled WGS sequence"/>
</dbReference>
<feature type="compositionally biased region" description="Basic and acidic residues" evidence="1">
    <location>
        <begin position="775"/>
        <end position="788"/>
    </location>
</feature>
<feature type="region of interest" description="Disordered" evidence="1">
    <location>
        <begin position="810"/>
        <end position="952"/>
    </location>
</feature>
<gene>
    <name evidence="2" type="ORF">PSTG_05453</name>
</gene>
<feature type="region of interest" description="Disordered" evidence="1">
    <location>
        <begin position="400"/>
        <end position="488"/>
    </location>
</feature>
<feature type="compositionally biased region" description="Low complexity" evidence="1">
    <location>
        <begin position="624"/>
        <end position="641"/>
    </location>
</feature>
<comment type="caution">
    <text evidence="2">The sequence shown here is derived from an EMBL/GenBank/DDBJ whole genome shotgun (WGS) entry which is preliminary data.</text>
</comment>
<name>A0A0L0VPZ2_9BASI</name>
<feature type="region of interest" description="Disordered" evidence="1">
    <location>
        <begin position="13"/>
        <end position="40"/>
    </location>
</feature>
<feature type="compositionally biased region" description="Low complexity" evidence="1">
    <location>
        <begin position="929"/>
        <end position="945"/>
    </location>
</feature>
<evidence type="ECO:0000313" key="3">
    <source>
        <dbReference type="Proteomes" id="UP000054564"/>
    </source>
</evidence>
<feature type="region of interest" description="Disordered" evidence="1">
    <location>
        <begin position="279"/>
        <end position="301"/>
    </location>
</feature>
<feature type="compositionally biased region" description="Low complexity" evidence="1">
    <location>
        <begin position="279"/>
        <end position="299"/>
    </location>
</feature>
<feature type="compositionally biased region" description="Polar residues" evidence="1">
    <location>
        <begin position="647"/>
        <end position="729"/>
    </location>
</feature>
<feature type="compositionally biased region" description="Low complexity" evidence="1">
    <location>
        <begin position="333"/>
        <end position="346"/>
    </location>
</feature>
<keyword evidence="3" id="KW-1185">Reference proteome</keyword>
<feature type="compositionally biased region" description="Gly residues" evidence="1">
    <location>
        <begin position="1046"/>
        <end position="1062"/>
    </location>
</feature>
<reference evidence="3" key="1">
    <citation type="submission" date="2014-03" db="EMBL/GenBank/DDBJ databases">
        <title>The Genome Sequence of Puccinia striiformis f. sp. tritici PST-78.</title>
        <authorList>
            <consortium name="The Broad Institute Genome Sequencing Platform"/>
            <person name="Cuomo C."/>
            <person name="Hulbert S."/>
            <person name="Chen X."/>
            <person name="Walker B."/>
            <person name="Young S.K."/>
            <person name="Zeng Q."/>
            <person name="Gargeya S."/>
            <person name="Fitzgerald M."/>
            <person name="Haas B."/>
            <person name="Abouelleil A."/>
            <person name="Alvarado L."/>
            <person name="Arachchi H.M."/>
            <person name="Berlin A.M."/>
            <person name="Chapman S.B."/>
            <person name="Goldberg J."/>
            <person name="Griggs A."/>
            <person name="Gujja S."/>
            <person name="Hansen M."/>
            <person name="Howarth C."/>
            <person name="Imamovic A."/>
            <person name="Larimer J."/>
            <person name="McCowan C."/>
            <person name="Montmayeur A."/>
            <person name="Murphy C."/>
            <person name="Neiman D."/>
            <person name="Pearson M."/>
            <person name="Priest M."/>
            <person name="Roberts A."/>
            <person name="Saif S."/>
            <person name="Shea T."/>
            <person name="Sisk P."/>
            <person name="Sykes S."/>
            <person name="Wortman J."/>
            <person name="Nusbaum C."/>
            <person name="Birren B."/>
        </authorList>
    </citation>
    <scope>NUCLEOTIDE SEQUENCE [LARGE SCALE GENOMIC DNA]</scope>
    <source>
        <strain evidence="3">race PST-78</strain>
    </source>
</reference>
<feature type="region of interest" description="Disordered" evidence="1">
    <location>
        <begin position="507"/>
        <end position="558"/>
    </location>
</feature>
<feature type="compositionally biased region" description="Low complexity" evidence="1">
    <location>
        <begin position="373"/>
        <end position="385"/>
    </location>
</feature>
<evidence type="ECO:0000256" key="1">
    <source>
        <dbReference type="SAM" id="MobiDB-lite"/>
    </source>
</evidence>
<feature type="compositionally biased region" description="Polar residues" evidence="1">
    <location>
        <begin position="738"/>
        <end position="759"/>
    </location>
</feature>
<feature type="region of interest" description="Disordered" evidence="1">
    <location>
        <begin position="166"/>
        <end position="224"/>
    </location>
</feature>
<feature type="region of interest" description="Disordered" evidence="1">
    <location>
        <begin position="333"/>
        <end position="385"/>
    </location>
</feature>
<feature type="region of interest" description="Disordered" evidence="1">
    <location>
        <begin position="964"/>
        <end position="1062"/>
    </location>
</feature>
<accession>A0A0L0VPZ2</accession>
<dbReference type="STRING" id="1165861.A0A0L0VPZ2"/>
<organism evidence="2 3">
    <name type="scientific">Puccinia striiformis f. sp. tritici PST-78</name>
    <dbReference type="NCBI Taxonomy" id="1165861"/>
    <lineage>
        <taxon>Eukaryota</taxon>
        <taxon>Fungi</taxon>
        <taxon>Dikarya</taxon>
        <taxon>Basidiomycota</taxon>
        <taxon>Pucciniomycotina</taxon>
        <taxon>Pucciniomycetes</taxon>
        <taxon>Pucciniales</taxon>
        <taxon>Pucciniaceae</taxon>
        <taxon>Puccinia</taxon>
    </lineage>
</organism>
<protein>
    <submittedName>
        <fullName evidence="2">Uncharacterized protein</fullName>
    </submittedName>
</protein>